<gene>
    <name evidence="2" type="ORF">POCTA_138.1.T1590129</name>
</gene>
<dbReference type="Proteomes" id="UP000683925">
    <property type="component" value="Unassembled WGS sequence"/>
</dbReference>
<proteinExistence type="predicted"/>
<feature type="signal peptide" evidence="1">
    <location>
        <begin position="1"/>
        <end position="27"/>
    </location>
</feature>
<protein>
    <submittedName>
        <fullName evidence="2">Uncharacterized protein</fullName>
    </submittedName>
</protein>
<accession>A0A8S1YFY5</accession>
<keyword evidence="3" id="KW-1185">Reference proteome</keyword>
<reference evidence="2" key="1">
    <citation type="submission" date="2021-01" db="EMBL/GenBank/DDBJ databases">
        <authorList>
            <consortium name="Genoscope - CEA"/>
            <person name="William W."/>
        </authorList>
    </citation>
    <scope>NUCLEOTIDE SEQUENCE</scope>
</reference>
<sequence>MRANDQKGNWLIWLILWIVIEQRRVLMQNTFIKNNIQAFDKRSLKQEFQHNQQENNQQ</sequence>
<dbReference type="AlphaFoldDB" id="A0A8S1YFY5"/>
<evidence type="ECO:0000313" key="2">
    <source>
        <dbReference type="EMBL" id="CAD8212925.1"/>
    </source>
</evidence>
<feature type="chain" id="PRO_5035915183" evidence="1">
    <location>
        <begin position="28"/>
        <end position="58"/>
    </location>
</feature>
<evidence type="ECO:0000313" key="3">
    <source>
        <dbReference type="Proteomes" id="UP000683925"/>
    </source>
</evidence>
<evidence type="ECO:0000256" key="1">
    <source>
        <dbReference type="SAM" id="SignalP"/>
    </source>
</evidence>
<dbReference type="EMBL" id="CAJJDP010000161">
    <property type="protein sequence ID" value="CAD8212925.1"/>
    <property type="molecule type" value="Genomic_DNA"/>
</dbReference>
<keyword evidence="1" id="KW-0732">Signal</keyword>
<comment type="caution">
    <text evidence="2">The sequence shown here is derived from an EMBL/GenBank/DDBJ whole genome shotgun (WGS) entry which is preliminary data.</text>
</comment>
<name>A0A8S1YFY5_PAROT</name>
<organism evidence="2 3">
    <name type="scientific">Paramecium octaurelia</name>
    <dbReference type="NCBI Taxonomy" id="43137"/>
    <lineage>
        <taxon>Eukaryota</taxon>
        <taxon>Sar</taxon>
        <taxon>Alveolata</taxon>
        <taxon>Ciliophora</taxon>
        <taxon>Intramacronucleata</taxon>
        <taxon>Oligohymenophorea</taxon>
        <taxon>Peniculida</taxon>
        <taxon>Parameciidae</taxon>
        <taxon>Paramecium</taxon>
    </lineage>
</organism>